<dbReference type="SUPFAM" id="SSF75169">
    <property type="entry name" value="DsrEFH-like"/>
    <property type="match status" value="1"/>
</dbReference>
<dbReference type="Proteomes" id="UP000000211">
    <property type="component" value="Plasmid pTHEOS01"/>
</dbReference>
<keyword evidence="2" id="KW-1185">Reference proteome</keyword>
<proteinExistence type="predicted"/>
<dbReference type="AlphaFoldDB" id="K7QWW4"/>
<dbReference type="RefSeq" id="WP_015065361.1">
    <property type="nucleotide sequence ID" value="NC_019387.1"/>
</dbReference>
<dbReference type="EMBL" id="CP003250">
    <property type="protein sequence ID" value="AFV77366.1"/>
    <property type="molecule type" value="Genomic_DNA"/>
</dbReference>
<keyword evidence="1" id="KW-0614">Plasmid</keyword>
<evidence type="ECO:0008006" key="3">
    <source>
        <dbReference type="Google" id="ProtNLM"/>
    </source>
</evidence>
<geneLocation type="plasmid" evidence="1 2">
    <name>pTHEOS01</name>
</geneLocation>
<sequence length="134" mass="14381">MKVLYVLSSPRAASHKLGGMILPQLEAGVHGAEPVGFFFFDDNVLVLQKGNPIGERLMVLARARGFFVMACDGCALERGLAQGEPRWCTPEGRGKGEPTALEPAPHLLEGVELGCFPDLYARAGSNPPHQVITL</sequence>
<dbReference type="InterPro" id="IPR027396">
    <property type="entry name" value="DsrEFH-like"/>
</dbReference>
<dbReference type="PATRIC" id="fig|751945.3.peg.2319"/>
<protein>
    <recommendedName>
        <fullName evidence="3">Sulfur reduction protein DsrE</fullName>
    </recommendedName>
</protein>
<dbReference type="NCBIfam" id="NF040913">
    <property type="entry name" value="DsrE_rel_ELSE"/>
    <property type="match status" value="1"/>
</dbReference>
<dbReference type="KEGG" id="tos:Theos_2380"/>
<evidence type="ECO:0000313" key="2">
    <source>
        <dbReference type="Proteomes" id="UP000000211"/>
    </source>
</evidence>
<gene>
    <name evidence="1" type="ORF">Theos_2380</name>
</gene>
<dbReference type="HOGENOM" id="CLU_2166965_0_0_0"/>
<organism evidence="1 2">
    <name type="scientific">Thermus oshimai JL-2</name>
    <dbReference type="NCBI Taxonomy" id="751945"/>
    <lineage>
        <taxon>Bacteria</taxon>
        <taxon>Thermotogati</taxon>
        <taxon>Deinococcota</taxon>
        <taxon>Deinococci</taxon>
        <taxon>Thermales</taxon>
        <taxon>Thermaceae</taxon>
        <taxon>Thermus</taxon>
    </lineage>
</organism>
<reference evidence="1 2" key="1">
    <citation type="journal article" date="2013" name="Genome Announc.">
        <title>Whole Genome Sequencing of Thermus oshimai JL-2 and Thermus thermophilus JL-18, Incomplete Denitrifiers from the United States Great Basin.</title>
        <authorList>
            <person name="Murugapiran S.K."/>
            <person name="Huntemann M."/>
            <person name="Wei C.L."/>
            <person name="Han J."/>
            <person name="Detter J.C."/>
            <person name="Han C.S."/>
            <person name="Erkkila T.H."/>
            <person name="Teshima H."/>
            <person name="Chen A."/>
            <person name="Kyrpides N."/>
            <person name="Mavrommatis K."/>
            <person name="Markowitz V."/>
            <person name="Szeto E."/>
            <person name="Ivanova N."/>
            <person name="Pagani I."/>
            <person name="Lam J."/>
            <person name="McDonald A.I."/>
            <person name="Dodsworth J.A."/>
            <person name="Pati A."/>
            <person name="Goodwin L."/>
            <person name="Peters L."/>
            <person name="Pitluck S."/>
            <person name="Woyke T."/>
            <person name="Hedlund B.P."/>
        </authorList>
    </citation>
    <scope>NUCLEOTIDE SEQUENCE</scope>
    <source>
        <strain evidence="1 2">JL-2</strain>
        <plasmid evidence="1">pTHEOS01</plasmid>
    </source>
</reference>
<name>K7QWW4_THEOS</name>
<evidence type="ECO:0000313" key="1">
    <source>
        <dbReference type="EMBL" id="AFV77366.1"/>
    </source>
</evidence>
<dbReference type="OrthoDB" id="9793300at2"/>
<accession>K7QWW4</accession>